<keyword evidence="2" id="KW-0805">Transcription regulation</keyword>
<keyword evidence="3" id="KW-0804">Transcription</keyword>
<dbReference type="Gene3D" id="4.10.280.10">
    <property type="entry name" value="Helix-loop-helix DNA-binding domain"/>
    <property type="match status" value="1"/>
</dbReference>
<dbReference type="CDD" id="cd18914">
    <property type="entry name" value="bHLH_AtORG2_like"/>
    <property type="match status" value="1"/>
</dbReference>
<dbReference type="InterPro" id="IPR011598">
    <property type="entry name" value="bHLH_dom"/>
</dbReference>
<dbReference type="EMBL" id="JAGKQM010000017">
    <property type="protein sequence ID" value="KAH0871163.1"/>
    <property type="molecule type" value="Genomic_DNA"/>
</dbReference>
<dbReference type="Proteomes" id="UP000824890">
    <property type="component" value="Unassembled WGS sequence"/>
</dbReference>
<comment type="caution">
    <text evidence="7">The sequence shown here is derived from an EMBL/GenBank/DDBJ whole genome shotgun (WGS) entry which is preliminary data.</text>
</comment>
<keyword evidence="8" id="KW-1185">Reference proteome</keyword>
<keyword evidence="4" id="KW-0539">Nucleus</keyword>
<dbReference type="PANTHER" id="PTHR13935:SF112">
    <property type="entry name" value="TRANSCRIPTION FACTOR BHLH118"/>
    <property type="match status" value="1"/>
</dbReference>
<dbReference type="SMART" id="SM00353">
    <property type="entry name" value="HLH"/>
    <property type="match status" value="1"/>
</dbReference>
<dbReference type="PROSITE" id="PS50888">
    <property type="entry name" value="BHLH"/>
    <property type="match status" value="1"/>
</dbReference>
<gene>
    <name evidence="7" type="ORF">HID58_078185</name>
</gene>
<reference evidence="7 8" key="1">
    <citation type="submission" date="2021-05" db="EMBL/GenBank/DDBJ databases">
        <title>Genome Assembly of Synthetic Allotetraploid Brassica napus Reveals Homoeologous Exchanges between Subgenomes.</title>
        <authorList>
            <person name="Davis J.T."/>
        </authorList>
    </citation>
    <scope>NUCLEOTIDE SEQUENCE [LARGE SCALE GENOMIC DNA]</scope>
    <source>
        <strain evidence="8">cv. Da-Ae</strain>
        <tissue evidence="7">Seedling</tissue>
    </source>
</reference>
<evidence type="ECO:0000313" key="7">
    <source>
        <dbReference type="EMBL" id="KAH0871163.1"/>
    </source>
</evidence>
<evidence type="ECO:0000259" key="6">
    <source>
        <dbReference type="PROSITE" id="PS50888"/>
    </source>
</evidence>
<evidence type="ECO:0000256" key="2">
    <source>
        <dbReference type="ARBA" id="ARBA00023015"/>
    </source>
</evidence>
<accession>A0ABQ7YSR9</accession>
<evidence type="ECO:0000256" key="5">
    <source>
        <dbReference type="SAM" id="MobiDB-lite"/>
    </source>
</evidence>
<comment type="subcellular location">
    <subcellularLocation>
        <location evidence="1">Nucleus</location>
    </subcellularLocation>
</comment>
<sequence>TPSTVPEGPNGTVPSVSDCVNGTGPHGSDVVTCDNQSDTGATASASHYSDISATMENASTVCTNALLSITVPLQSSSSPVAPPDPVSFVPSLGSWAKPLYFKPPATPPEPSTPSGYDPAIVGIQLAAMWPSLNDEILNKPLKGKQSSRSLQPPIEKLPPPELKADGTLRFPWAARLSPQSRNLYRAATPTYRLDGTPEVSIPSKVSYMADFQEKKRKRRKEVRVVSNEENLEKIMHREVEKQRRQEMASLYASLRSLLPLEFIQGKRSTSDQLNEAVNYINYLQRNIKDMSSKRDELMLLSGQSFESRNKQSRNDNSNHVVIRPCLVGVEIVFSVLQTPLSSVLHVLSEHGLYVLSCFSSNVNGRLIHTLQAEVDDLALVDFADLNILK</sequence>
<proteinExistence type="predicted"/>
<dbReference type="InterPro" id="IPR015660">
    <property type="entry name" value="MASH1/Ascl1a-like"/>
</dbReference>
<name>A0ABQ7YSR9_BRANA</name>
<dbReference type="Pfam" id="PF00010">
    <property type="entry name" value="HLH"/>
    <property type="match status" value="1"/>
</dbReference>
<feature type="domain" description="BHLH" evidence="6">
    <location>
        <begin position="231"/>
        <end position="283"/>
    </location>
</feature>
<feature type="region of interest" description="Disordered" evidence="5">
    <location>
        <begin position="1"/>
        <end position="23"/>
    </location>
</feature>
<dbReference type="PANTHER" id="PTHR13935">
    <property type="entry name" value="ACHAETE-SCUTE TRANSCRIPTION FACTOR-RELATED"/>
    <property type="match status" value="1"/>
</dbReference>
<evidence type="ECO:0000256" key="3">
    <source>
        <dbReference type="ARBA" id="ARBA00023163"/>
    </source>
</evidence>
<dbReference type="SUPFAM" id="SSF47459">
    <property type="entry name" value="HLH, helix-loop-helix DNA-binding domain"/>
    <property type="match status" value="1"/>
</dbReference>
<organism evidence="7 8">
    <name type="scientific">Brassica napus</name>
    <name type="common">Rape</name>
    <dbReference type="NCBI Taxonomy" id="3708"/>
    <lineage>
        <taxon>Eukaryota</taxon>
        <taxon>Viridiplantae</taxon>
        <taxon>Streptophyta</taxon>
        <taxon>Embryophyta</taxon>
        <taxon>Tracheophyta</taxon>
        <taxon>Spermatophyta</taxon>
        <taxon>Magnoliopsida</taxon>
        <taxon>eudicotyledons</taxon>
        <taxon>Gunneridae</taxon>
        <taxon>Pentapetalae</taxon>
        <taxon>rosids</taxon>
        <taxon>malvids</taxon>
        <taxon>Brassicales</taxon>
        <taxon>Brassicaceae</taxon>
        <taxon>Brassiceae</taxon>
        <taxon>Brassica</taxon>
    </lineage>
</organism>
<feature type="non-terminal residue" evidence="7">
    <location>
        <position position="1"/>
    </location>
</feature>
<protein>
    <recommendedName>
        <fullName evidence="6">BHLH domain-containing protein</fullName>
    </recommendedName>
</protein>
<dbReference type="InterPro" id="IPR036638">
    <property type="entry name" value="HLH_DNA-bd_sf"/>
</dbReference>
<evidence type="ECO:0000313" key="8">
    <source>
        <dbReference type="Proteomes" id="UP000824890"/>
    </source>
</evidence>
<evidence type="ECO:0000256" key="4">
    <source>
        <dbReference type="ARBA" id="ARBA00023242"/>
    </source>
</evidence>
<evidence type="ECO:0000256" key="1">
    <source>
        <dbReference type="ARBA" id="ARBA00004123"/>
    </source>
</evidence>